<accession>A0A7Y9ITI1</accession>
<dbReference type="PANTHER" id="PTHR21716">
    <property type="entry name" value="TRANSMEMBRANE PROTEIN"/>
    <property type="match status" value="1"/>
</dbReference>
<dbReference type="Pfam" id="PF01594">
    <property type="entry name" value="AI-2E_transport"/>
    <property type="match status" value="1"/>
</dbReference>
<evidence type="ECO:0000256" key="4">
    <source>
        <dbReference type="ARBA" id="ARBA00022989"/>
    </source>
</evidence>
<evidence type="ECO:0000256" key="3">
    <source>
        <dbReference type="ARBA" id="ARBA00022692"/>
    </source>
</evidence>
<feature type="transmembrane region" description="Helical" evidence="6">
    <location>
        <begin position="272"/>
        <end position="294"/>
    </location>
</feature>
<comment type="similarity">
    <text evidence="2">Belongs to the autoinducer-2 exporter (AI-2E) (TC 2.A.86) family.</text>
</comment>
<comment type="caution">
    <text evidence="7">The sequence shown here is derived from an EMBL/GenBank/DDBJ whole genome shotgun (WGS) entry which is preliminary data.</text>
</comment>
<dbReference type="RefSeq" id="WP_179585921.1">
    <property type="nucleotide sequence ID" value="NZ_JACBYR010000001.1"/>
</dbReference>
<comment type="subcellular location">
    <subcellularLocation>
        <location evidence="1">Membrane</location>
        <topology evidence="1">Multi-pass membrane protein</topology>
    </subcellularLocation>
</comment>
<keyword evidence="8" id="KW-1185">Reference proteome</keyword>
<evidence type="ECO:0000313" key="8">
    <source>
        <dbReference type="Proteomes" id="UP000542125"/>
    </source>
</evidence>
<sequence>MIDTPTRRLQALGWTLLGLALLLMMYFLSPVLTPFLLAGILGYLLAPGVDLLEQHRFPRWAAVLVMMTGLFLTVIILVLILVPLVQHEVTQVIAQLPVWLDRLRESYGPQLKRWFGLELKVTANSLGKLTQDVLAGHQDMAAVALSYVKLGGGAMLNFVTNMFLTPFVLFYLLLDWHQLLDRLDRVVPRRWHLRIRVMVAEIDELMSQFLRGQLLVMLILAVLYSAGLAIAGFDSALPVGTLTGLLVFIPYLGFALGLFLAMVSAMLQFDGAYGVVAVAVVYGIGQTVESFYLTPRLVGERIGLHPLAVLLALLVFGEVFGFFGVLLALPASAILLVALRRVRRSYLSSDFYRQTP</sequence>
<feature type="transmembrane region" description="Helical" evidence="6">
    <location>
        <begin position="214"/>
        <end position="233"/>
    </location>
</feature>
<dbReference type="EMBL" id="JACBYR010000001">
    <property type="protein sequence ID" value="NYE82777.1"/>
    <property type="molecule type" value="Genomic_DNA"/>
</dbReference>
<dbReference type="PANTHER" id="PTHR21716:SF64">
    <property type="entry name" value="AI-2 TRANSPORT PROTEIN TQSA"/>
    <property type="match status" value="1"/>
</dbReference>
<feature type="transmembrane region" description="Helical" evidence="6">
    <location>
        <begin position="12"/>
        <end position="29"/>
    </location>
</feature>
<evidence type="ECO:0000313" key="7">
    <source>
        <dbReference type="EMBL" id="NYE82777.1"/>
    </source>
</evidence>
<evidence type="ECO:0000256" key="1">
    <source>
        <dbReference type="ARBA" id="ARBA00004141"/>
    </source>
</evidence>
<protein>
    <submittedName>
        <fullName evidence="7">Putative PurR-regulated permease PerM</fullName>
    </submittedName>
</protein>
<feature type="transmembrane region" description="Helical" evidence="6">
    <location>
        <begin position="60"/>
        <end position="82"/>
    </location>
</feature>
<evidence type="ECO:0000256" key="6">
    <source>
        <dbReference type="SAM" id="Phobius"/>
    </source>
</evidence>
<dbReference type="Proteomes" id="UP000542125">
    <property type="component" value="Unassembled WGS sequence"/>
</dbReference>
<name>A0A7Y9ITI1_9BURK</name>
<feature type="transmembrane region" description="Helical" evidence="6">
    <location>
        <begin position="306"/>
        <end position="339"/>
    </location>
</feature>
<keyword evidence="3 6" id="KW-0812">Transmembrane</keyword>
<organism evidence="7 8">
    <name type="scientific">Pigmentiphaga litoralis</name>
    <dbReference type="NCBI Taxonomy" id="516702"/>
    <lineage>
        <taxon>Bacteria</taxon>
        <taxon>Pseudomonadati</taxon>
        <taxon>Pseudomonadota</taxon>
        <taxon>Betaproteobacteria</taxon>
        <taxon>Burkholderiales</taxon>
        <taxon>Alcaligenaceae</taxon>
        <taxon>Pigmentiphaga</taxon>
    </lineage>
</organism>
<proteinExistence type="inferred from homology"/>
<keyword evidence="5 6" id="KW-0472">Membrane</keyword>
<reference evidence="7 8" key="1">
    <citation type="submission" date="2020-07" db="EMBL/GenBank/DDBJ databases">
        <title>Genomic Encyclopedia of Type Strains, Phase IV (KMG-V): Genome sequencing to study the core and pangenomes of soil and plant-associated prokaryotes.</title>
        <authorList>
            <person name="Whitman W."/>
        </authorList>
    </citation>
    <scope>NUCLEOTIDE SEQUENCE [LARGE SCALE GENOMIC DNA]</scope>
    <source>
        <strain evidence="7 8">SAS40</strain>
    </source>
</reference>
<evidence type="ECO:0000256" key="2">
    <source>
        <dbReference type="ARBA" id="ARBA00009773"/>
    </source>
</evidence>
<gene>
    <name evidence="7" type="ORF">FHW18_002048</name>
</gene>
<dbReference type="InterPro" id="IPR002549">
    <property type="entry name" value="AI-2E-like"/>
</dbReference>
<dbReference type="GO" id="GO:0055085">
    <property type="term" value="P:transmembrane transport"/>
    <property type="evidence" value="ECO:0007669"/>
    <property type="project" value="TreeGrafter"/>
</dbReference>
<evidence type="ECO:0000256" key="5">
    <source>
        <dbReference type="ARBA" id="ARBA00023136"/>
    </source>
</evidence>
<feature type="transmembrane region" description="Helical" evidence="6">
    <location>
        <begin position="239"/>
        <end position="260"/>
    </location>
</feature>
<dbReference type="AlphaFoldDB" id="A0A7Y9ITI1"/>
<feature type="transmembrane region" description="Helical" evidence="6">
    <location>
        <begin position="154"/>
        <end position="174"/>
    </location>
</feature>
<keyword evidence="4 6" id="KW-1133">Transmembrane helix</keyword>
<dbReference type="GO" id="GO:0016020">
    <property type="term" value="C:membrane"/>
    <property type="evidence" value="ECO:0007669"/>
    <property type="project" value="UniProtKB-SubCell"/>
</dbReference>